<dbReference type="AlphaFoldDB" id="A0A4R4E6T1"/>
<keyword evidence="2" id="KW-1185">Reference proteome</keyword>
<accession>A0A4R4E6T1</accession>
<evidence type="ECO:0000313" key="2">
    <source>
        <dbReference type="Proteomes" id="UP000295418"/>
    </source>
</evidence>
<gene>
    <name evidence="1" type="ORF">E0485_17700</name>
</gene>
<proteinExistence type="predicted"/>
<comment type="caution">
    <text evidence="1">The sequence shown here is derived from an EMBL/GenBank/DDBJ whole genome shotgun (WGS) entry which is preliminary data.</text>
</comment>
<dbReference type="RefSeq" id="WP_132419399.1">
    <property type="nucleotide sequence ID" value="NZ_SKFG01000020.1"/>
</dbReference>
<dbReference type="InterPro" id="IPR025945">
    <property type="entry name" value="DHHW"/>
</dbReference>
<sequence>MFKSNGILIGWFVAFITGLSLWSLLSKDVSFSEAENRYLQQLPAWNWDRVVSGEFTKEAEKYVSDQFIGRDYWVGLKSDMERLRQRKENNGIYFGKDDYLLEKAEAPVSDIVKDNVEGINQLARTMPHIPIRMLLVPNSVKVLDDKLPAYAVPYDQGLTIKNVQEWLEPQVQWLDVLGTLRSYTGSAKDNLYYKTDHHWTIWGAYAAYQALCKQMGWNPVEVSWEKVTDRFQGSYYSKANIRRSVSDEIVLPHFAGELLASIIIQDDGRKLNSMYAREHLDKKNKYDVFLDGNHALITIRSNVKNNKKLLVVKDSYAHCFVPFLLNHYEEIHMLDLRYYNLKVRDYIKEAGITEILLLYNVSTFSQDPTIKLIGR</sequence>
<evidence type="ECO:0008006" key="3">
    <source>
        <dbReference type="Google" id="ProtNLM"/>
    </source>
</evidence>
<dbReference type="Proteomes" id="UP000295418">
    <property type="component" value="Unassembled WGS sequence"/>
</dbReference>
<dbReference type="EMBL" id="SKFG01000020">
    <property type="protein sequence ID" value="TCZ75434.1"/>
    <property type="molecule type" value="Genomic_DNA"/>
</dbReference>
<dbReference type="Pfam" id="PF14286">
    <property type="entry name" value="DHHW"/>
    <property type="match status" value="1"/>
</dbReference>
<protein>
    <recommendedName>
        <fullName evidence="3">AlgX/AlgJ SGNH hydrolase-like domain-containing protein</fullName>
    </recommendedName>
</protein>
<evidence type="ECO:0000313" key="1">
    <source>
        <dbReference type="EMBL" id="TCZ75434.1"/>
    </source>
</evidence>
<reference evidence="1 2" key="1">
    <citation type="submission" date="2019-03" db="EMBL/GenBank/DDBJ databases">
        <authorList>
            <person name="Kim M.K.M."/>
        </authorList>
    </citation>
    <scope>NUCLEOTIDE SEQUENCE [LARGE SCALE GENOMIC DNA]</scope>
    <source>
        <strain evidence="1 2">18JY21-1</strain>
    </source>
</reference>
<organism evidence="1 2">
    <name type="scientific">Paenibacillus albiflavus</name>
    <dbReference type="NCBI Taxonomy" id="2545760"/>
    <lineage>
        <taxon>Bacteria</taxon>
        <taxon>Bacillati</taxon>
        <taxon>Bacillota</taxon>
        <taxon>Bacilli</taxon>
        <taxon>Bacillales</taxon>
        <taxon>Paenibacillaceae</taxon>
        <taxon>Paenibacillus</taxon>
    </lineage>
</organism>
<name>A0A4R4E6T1_9BACL</name>
<dbReference type="OrthoDB" id="175771at2"/>